<dbReference type="OrthoDB" id="6628329at2759"/>
<evidence type="ECO:0000313" key="1">
    <source>
        <dbReference type="EMBL" id="KAF0706931.1"/>
    </source>
</evidence>
<name>A0A6G0VRN7_APHCR</name>
<accession>A0A6G0VRN7</accession>
<dbReference type="Proteomes" id="UP000478052">
    <property type="component" value="Unassembled WGS sequence"/>
</dbReference>
<proteinExistence type="predicted"/>
<keyword evidence="2" id="KW-1185">Reference proteome</keyword>
<protein>
    <submittedName>
        <fullName evidence="1">Envelope fusion protein</fullName>
    </submittedName>
</protein>
<dbReference type="AlphaFoldDB" id="A0A6G0VRN7"/>
<organism evidence="1 2">
    <name type="scientific">Aphis craccivora</name>
    <name type="common">Cowpea aphid</name>
    <dbReference type="NCBI Taxonomy" id="307492"/>
    <lineage>
        <taxon>Eukaryota</taxon>
        <taxon>Metazoa</taxon>
        <taxon>Ecdysozoa</taxon>
        <taxon>Arthropoda</taxon>
        <taxon>Hexapoda</taxon>
        <taxon>Insecta</taxon>
        <taxon>Pterygota</taxon>
        <taxon>Neoptera</taxon>
        <taxon>Paraneoptera</taxon>
        <taxon>Hemiptera</taxon>
        <taxon>Sternorrhyncha</taxon>
        <taxon>Aphidomorpha</taxon>
        <taxon>Aphidoidea</taxon>
        <taxon>Aphididae</taxon>
        <taxon>Aphidini</taxon>
        <taxon>Aphis</taxon>
        <taxon>Aphis</taxon>
    </lineage>
</organism>
<gene>
    <name evidence="1" type="ORF">FWK35_00033930</name>
</gene>
<comment type="caution">
    <text evidence="1">The sequence shown here is derived from an EMBL/GenBank/DDBJ whole genome shotgun (WGS) entry which is preliminary data.</text>
</comment>
<dbReference type="EMBL" id="VUJU01012721">
    <property type="protein sequence ID" value="KAF0706931.1"/>
    <property type="molecule type" value="Genomic_DNA"/>
</dbReference>
<reference evidence="1 2" key="1">
    <citation type="submission" date="2019-08" db="EMBL/GenBank/DDBJ databases">
        <title>Whole genome of Aphis craccivora.</title>
        <authorList>
            <person name="Voronova N.V."/>
            <person name="Shulinski R.S."/>
            <person name="Bandarenka Y.V."/>
            <person name="Zhorov D.G."/>
            <person name="Warner D."/>
        </authorList>
    </citation>
    <scope>NUCLEOTIDE SEQUENCE [LARGE SCALE GENOMIC DNA]</scope>
    <source>
        <strain evidence="1">180601</strain>
        <tissue evidence="1">Whole Body</tissue>
    </source>
</reference>
<evidence type="ECO:0000313" key="2">
    <source>
        <dbReference type="Proteomes" id="UP000478052"/>
    </source>
</evidence>
<sequence length="163" mass="18863">MNQSNERHLLKYAKSKSYKIHNFLPISCKTKCIKLDVSIWNRLFKTNSWIYCTHSEFVTLNCNNPQKSFQFNIKGIGRLSIAPSCTLHTTTAIMSPILNTFVNNSLDLVPENPLFNISKIKELDIDDINPQTLNHFGLYKNFRQAIRESTIEQNPIIKQQKTC</sequence>